<dbReference type="Gene3D" id="2.160.20.10">
    <property type="entry name" value="Single-stranded right-handed beta-helix, Pectin lyase-like"/>
    <property type="match status" value="1"/>
</dbReference>
<keyword evidence="4 10" id="KW-0732">Signal</keyword>
<dbReference type="Pfam" id="PF00295">
    <property type="entry name" value="Glyco_hydro_28"/>
    <property type="match status" value="1"/>
</dbReference>
<accession>A0A5N6KMN9</accession>
<dbReference type="InterPro" id="IPR012334">
    <property type="entry name" value="Pectin_lyas_fold"/>
</dbReference>
<dbReference type="GO" id="GO:0005975">
    <property type="term" value="P:carbohydrate metabolic process"/>
    <property type="evidence" value="ECO:0007669"/>
    <property type="project" value="InterPro"/>
</dbReference>
<evidence type="ECO:0000256" key="5">
    <source>
        <dbReference type="ARBA" id="ARBA00022801"/>
    </source>
</evidence>
<name>A0A5N6KMN9_MONLA</name>
<evidence type="ECO:0000256" key="10">
    <source>
        <dbReference type="SAM" id="SignalP"/>
    </source>
</evidence>
<protein>
    <recommendedName>
        <fullName evidence="13">Pectate lyase superfamily protein domain-containing protein</fullName>
    </recommendedName>
</protein>
<dbReference type="InterPro" id="IPR000743">
    <property type="entry name" value="Glyco_hydro_28"/>
</dbReference>
<evidence type="ECO:0000256" key="9">
    <source>
        <dbReference type="RuleBase" id="RU361169"/>
    </source>
</evidence>
<comment type="similarity">
    <text evidence="2 9">Belongs to the glycosyl hydrolase 28 family.</text>
</comment>
<evidence type="ECO:0000256" key="6">
    <source>
        <dbReference type="ARBA" id="ARBA00023180"/>
    </source>
</evidence>
<evidence type="ECO:0000256" key="1">
    <source>
        <dbReference type="ARBA" id="ARBA00004613"/>
    </source>
</evidence>
<keyword evidence="7 9" id="KW-0326">Glycosidase</keyword>
<dbReference type="SUPFAM" id="SSF51126">
    <property type="entry name" value="Pectin lyase-like"/>
    <property type="match status" value="1"/>
</dbReference>
<feature type="signal peptide" evidence="10">
    <location>
        <begin position="1"/>
        <end position="19"/>
    </location>
</feature>
<keyword evidence="12" id="KW-1185">Reference proteome</keyword>
<keyword evidence="5 9" id="KW-0378">Hydrolase</keyword>
<dbReference type="Proteomes" id="UP000326757">
    <property type="component" value="Unassembled WGS sequence"/>
</dbReference>
<dbReference type="PANTHER" id="PTHR31736">
    <property type="match status" value="1"/>
</dbReference>
<evidence type="ECO:0000256" key="7">
    <source>
        <dbReference type="ARBA" id="ARBA00023295"/>
    </source>
</evidence>
<dbReference type="GO" id="GO:0005576">
    <property type="term" value="C:extracellular region"/>
    <property type="evidence" value="ECO:0007669"/>
    <property type="project" value="UniProtKB-SubCell"/>
</dbReference>
<comment type="caution">
    <text evidence="11">The sequence shown here is derived from an EMBL/GenBank/DDBJ whole genome shotgun (WGS) entry which is preliminary data.</text>
</comment>
<reference evidence="11 12" key="1">
    <citation type="submission" date="2019-06" db="EMBL/GenBank/DDBJ databases">
        <title>Genome Sequence of the Brown Rot Fungal Pathogen Monilinia laxa.</title>
        <authorList>
            <person name="De Miccolis Angelini R.M."/>
            <person name="Landi L."/>
            <person name="Abate D."/>
            <person name="Pollastro S."/>
            <person name="Romanazzi G."/>
            <person name="Faretra F."/>
        </authorList>
    </citation>
    <scope>NUCLEOTIDE SEQUENCE [LARGE SCALE GENOMIC DNA]</scope>
    <source>
        <strain evidence="11 12">Mlax316</strain>
    </source>
</reference>
<evidence type="ECO:0000256" key="8">
    <source>
        <dbReference type="ARBA" id="ARBA00023316"/>
    </source>
</evidence>
<sequence>MFSLISLLLFLHLSLFSQAQLTGPVGPTTPLSEKTVECNILTLNPTFNPLTDDVSIPITNTFTSCVQKNAGSRLIVPAGNYTLKSIIVLSNGTNWAFQLDGLITAQYFANYTGYEVPYVVPRERILEGFAGVELLNRYVMPRKGLDAGDSGVEVSNSTINGEGDGEFLQNFIVIVNAVDFEFYSSNGLGAIQGQGYLYRISGNTNRPRLLRLISPINASVHDLLLIDSPKFHFVFDFGENIEVYHLTIRGANLGSYDGIDAIGTNYWIHDNEVTNRDECVSVKSPSHNALVENLVCNQVGSGISIGSLNVSAEISNIHARNIAVLGGNSVSFIKTYPGGSGYVKNILWENFRSKASLYGVNVNQYWQKTTTPDDGAVALSNITFRNFSGSIANGVARPPLYLIASDYAPAVDITVKDVTIWTEAGSSVVNKISNIFGSGDNVYGANDGIVSLASGEDAKSKTYTSTYTITSKPTGWATPTWPAWAAPTTGYGTTDAIPVYTPAPLWKPQGDYDKHYWGDF</sequence>
<evidence type="ECO:0000256" key="3">
    <source>
        <dbReference type="ARBA" id="ARBA00022525"/>
    </source>
</evidence>
<keyword evidence="3" id="KW-0964">Secreted</keyword>
<keyword evidence="6" id="KW-0325">Glycoprotein</keyword>
<dbReference type="OrthoDB" id="187139at2759"/>
<keyword evidence="8" id="KW-0961">Cell wall biogenesis/degradation</keyword>
<evidence type="ECO:0008006" key="13">
    <source>
        <dbReference type="Google" id="ProtNLM"/>
    </source>
</evidence>
<dbReference type="PANTHER" id="PTHR31736:SF18">
    <property type="entry name" value="PUTATIVE-RELATED"/>
    <property type="match status" value="1"/>
</dbReference>
<evidence type="ECO:0000313" key="12">
    <source>
        <dbReference type="Proteomes" id="UP000326757"/>
    </source>
</evidence>
<evidence type="ECO:0000256" key="2">
    <source>
        <dbReference type="ARBA" id="ARBA00008834"/>
    </source>
</evidence>
<dbReference type="InterPro" id="IPR011050">
    <property type="entry name" value="Pectin_lyase_fold/virulence"/>
</dbReference>
<proteinExistence type="inferred from homology"/>
<evidence type="ECO:0000256" key="4">
    <source>
        <dbReference type="ARBA" id="ARBA00022729"/>
    </source>
</evidence>
<comment type="subcellular location">
    <subcellularLocation>
        <location evidence="1">Secreted</location>
    </subcellularLocation>
</comment>
<dbReference type="GO" id="GO:0004650">
    <property type="term" value="F:polygalacturonase activity"/>
    <property type="evidence" value="ECO:0007669"/>
    <property type="project" value="InterPro"/>
</dbReference>
<gene>
    <name evidence="11" type="ORF">EYC80_003793</name>
</gene>
<dbReference type="EMBL" id="VIGI01000001">
    <property type="protein sequence ID" value="KAB8304389.1"/>
    <property type="molecule type" value="Genomic_DNA"/>
</dbReference>
<dbReference type="GO" id="GO:0071555">
    <property type="term" value="P:cell wall organization"/>
    <property type="evidence" value="ECO:0007669"/>
    <property type="project" value="UniProtKB-KW"/>
</dbReference>
<evidence type="ECO:0000313" key="11">
    <source>
        <dbReference type="EMBL" id="KAB8304389.1"/>
    </source>
</evidence>
<dbReference type="AlphaFoldDB" id="A0A5N6KMN9"/>
<organism evidence="11 12">
    <name type="scientific">Monilinia laxa</name>
    <name type="common">Brown rot fungus</name>
    <name type="synonym">Sclerotinia laxa</name>
    <dbReference type="NCBI Taxonomy" id="61186"/>
    <lineage>
        <taxon>Eukaryota</taxon>
        <taxon>Fungi</taxon>
        <taxon>Dikarya</taxon>
        <taxon>Ascomycota</taxon>
        <taxon>Pezizomycotina</taxon>
        <taxon>Leotiomycetes</taxon>
        <taxon>Helotiales</taxon>
        <taxon>Sclerotiniaceae</taxon>
        <taxon>Monilinia</taxon>
    </lineage>
</organism>
<feature type="chain" id="PRO_5024884561" description="Pectate lyase superfamily protein domain-containing protein" evidence="10">
    <location>
        <begin position="20"/>
        <end position="520"/>
    </location>
</feature>